<evidence type="ECO:0000313" key="1">
    <source>
        <dbReference type="EMBL" id="GBM06006.1"/>
    </source>
</evidence>
<comment type="caution">
    <text evidence="1">The sequence shown here is derived from an EMBL/GenBank/DDBJ whole genome shotgun (WGS) entry which is preliminary data.</text>
</comment>
<name>A0A4Y2CQ21_ARAVE</name>
<dbReference type="AlphaFoldDB" id="A0A4Y2CQ21"/>
<evidence type="ECO:0008006" key="3">
    <source>
        <dbReference type="Google" id="ProtNLM"/>
    </source>
</evidence>
<organism evidence="1 2">
    <name type="scientific">Araneus ventricosus</name>
    <name type="common">Orbweaver spider</name>
    <name type="synonym">Epeira ventricosa</name>
    <dbReference type="NCBI Taxonomy" id="182803"/>
    <lineage>
        <taxon>Eukaryota</taxon>
        <taxon>Metazoa</taxon>
        <taxon>Ecdysozoa</taxon>
        <taxon>Arthropoda</taxon>
        <taxon>Chelicerata</taxon>
        <taxon>Arachnida</taxon>
        <taxon>Araneae</taxon>
        <taxon>Araneomorphae</taxon>
        <taxon>Entelegynae</taxon>
        <taxon>Araneoidea</taxon>
        <taxon>Araneidae</taxon>
        <taxon>Araneus</taxon>
    </lineage>
</organism>
<dbReference type="Proteomes" id="UP000499080">
    <property type="component" value="Unassembled WGS sequence"/>
</dbReference>
<gene>
    <name evidence="1" type="ORF">AVEN_49396_1</name>
</gene>
<reference evidence="1 2" key="1">
    <citation type="journal article" date="2019" name="Sci. Rep.">
        <title>Orb-weaving spider Araneus ventricosus genome elucidates the spidroin gene catalogue.</title>
        <authorList>
            <person name="Kono N."/>
            <person name="Nakamura H."/>
            <person name="Ohtoshi R."/>
            <person name="Moran D.A.P."/>
            <person name="Shinohara A."/>
            <person name="Yoshida Y."/>
            <person name="Fujiwara M."/>
            <person name="Mori M."/>
            <person name="Tomita M."/>
            <person name="Arakawa K."/>
        </authorList>
    </citation>
    <scope>NUCLEOTIDE SEQUENCE [LARGE SCALE GENOMIC DNA]</scope>
</reference>
<sequence length="306" mass="34894">MNVCKEISCSLKKQSVLILEKSAVQNNIQESDPQKCVPEDEVDDFMLNKGHQTIREKMLFPGEKCFGLGNPYFEFCLKPNDSNNVSHLETTINSEKVYKGNYSSCKEEEGKQSMPLRIIKNQSDFFEASLPDGIENKAINICEESNKLTEKNQQETIQLMKSTDEITAPKKRRHEDGEADSSMLEECVATRKKILFKTEKELCMGNPYLEFILKSEDSNSHLCVTGNSEELYTCSIASGRERKMDDKGTRRNKNGSDIFGNRLTSKDQNKFKVICPHCTKKVPAPGFVRHLSYCMRVSIRKSTRRS</sequence>
<keyword evidence="2" id="KW-1185">Reference proteome</keyword>
<protein>
    <recommendedName>
        <fullName evidence="3">SAGA-associated factor 11</fullName>
    </recommendedName>
</protein>
<evidence type="ECO:0000313" key="2">
    <source>
        <dbReference type="Proteomes" id="UP000499080"/>
    </source>
</evidence>
<accession>A0A4Y2CQ21</accession>
<dbReference type="OrthoDB" id="6434770at2759"/>
<dbReference type="EMBL" id="BGPR01000222">
    <property type="protein sequence ID" value="GBM06006.1"/>
    <property type="molecule type" value="Genomic_DNA"/>
</dbReference>
<proteinExistence type="predicted"/>